<dbReference type="EMBL" id="JADQCH020000001">
    <property type="protein sequence ID" value="MEY2343589.1"/>
    <property type="molecule type" value="Genomic_DNA"/>
</dbReference>
<comment type="caution">
    <text evidence="1">The sequence shown here is derived from an EMBL/GenBank/DDBJ whole genome shotgun (WGS) entry which is preliminary data.</text>
</comment>
<name>A0ABD5LY55_PROMI</name>
<protein>
    <submittedName>
        <fullName evidence="1">Uncharacterized protein</fullName>
    </submittedName>
</protein>
<evidence type="ECO:0000313" key="1">
    <source>
        <dbReference type="EMBL" id="MEY2343589.1"/>
    </source>
</evidence>
<accession>A0ABD5LY55</accession>
<dbReference type="AlphaFoldDB" id="A0ABD5LY55"/>
<organism evidence="1">
    <name type="scientific">Proteus mirabilis</name>
    <dbReference type="NCBI Taxonomy" id="584"/>
    <lineage>
        <taxon>Bacteria</taxon>
        <taxon>Pseudomonadati</taxon>
        <taxon>Pseudomonadota</taxon>
        <taxon>Gammaproteobacteria</taxon>
        <taxon>Enterobacterales</taxon>
        <taxon>Morganellaceae</taxon>
        <taxon>Proteus</taxon>
    </lineage>
</organism>
<gene>
    <name evidence="1" type="ORF">I3679_002190</name>
</gene>
<proteinExistence type="predicted"/>
<sequence>MLFTLIEGGGVVCNGVEPLSIGVATPALLLVVTGDVETVRFDELSLTEVIGAGR</sequence>
<reference evidence="1" key="1">
    <citation type="submission" date="2021-05" db="EMBL/GenBank/DDBJ databases">
        <title>First report of NDM-5 and VEB-6 producing Proteus mirabilis isolated from blood of a sepsis patient in Kolkata, India.</title>
        <authorList>
            <person name="Halder G."/>
            <person name="Chaudhuri B."/>
            <person name="Dutta S."/>
        </authorList>
    </citation>
    <scope>NUCLEOTIDE SEQUENCE [LARGE SCALE GENOMIC DNA]</scope>
    <source>
        <strain evidence="1">7049</strain>
    </source>
</reference>